<dbReference type="PROSITE" id="PS00893">
    <property type="entry name" value="NUDIX_BOX"/>
    <property type="match status" value="1"/>
</dbReference>
<dbReference type="EMBL" id="JABCJJ010000007">
    <property type="protein sequence ID" value="NMR19919.1"/>
    <property type="molecule type" value="Genomic_DNA"/>
</dbReference>
<proteinExistence type="inferred from homology"/>
<protein>
    <submittedName>
        <fullName evidence="6">NUDIX domain-containing protein</fullName>
    </submittedName>
</protein>
<evidence type="ECO:0000313" key="7">
    <source>
        <dbReference type="Proteomes" id="UP000562124"/>
    </source>
</evidence>
<dbReference type="PANTHER" id="PTHR43046">
    <property type="entry name" value="GDP-MANNOSE MANNOSYL HYDROLASE"/>
    <property type="match status" value="1"/>
</dbReference>
<dbReference type="InterPro" id="IPR020084">
    <property type="entry name" value="NUDIX_hydrolase_CS"/>
</dbReference>
<keyword evidence="3 4" id="KW-0378">Hydrolase</keyword>
<dbReference type="Proteomes" id="UP000562124">
    <property type="component" value="Unassembled WGS sequence"/>
</dbReference>
<evidence type="ECO:0000256" key="1">
    <source>
        <dbReference type="ARBA" id="ARBA00001946"/>
    </source>
</evidence>
<dbReference type="Pfam" id="PF00293">
    <property type="entry name" value="NUDIX"/>
    <property type="match status" value="1"/>
</dbReference>
<comment type="similarity">
    <text evidence="2 4">Belongs to the Nudix hydrolase family.</text>
</comment>
<dbReference type="SUPFAM" id="SSF55811">
    <property type="entry name" value="Nudix"/>
    <property type="match status" value="1"/>
</dbReference>
<gene>
    <name evidence="6" type="ORF">HIR71_06725</name>
</gene>
<dbReference type="PANTHER" id="PTHR43046:SF2">
    <property type="entry name" value="8-OXO-DGTP DIPHOSPHATASE-RELATED"/>
    <property type="match status" value="1"/>
</dbReference>
<dbReference type="CDD" id="cd18877">
    <property type="entry name" value="NUDIX_Hydrolase"/>
    <property type="match status" value="1"/>
</dbReference>
<dbReference type="InterPro" id="IPR015797">
    <property type="entry name" value="NUDIX_hydrolase-like_dom_sf"/>
</dbReference>
<dbReference type="GO" id="GO:0016787">
    <property type="term" value="F:hydrolase activity"/>
    <property type="evidence" value="ECO:0007669"/>
    <property type="project" value="UniProtKB-KW"/>
</dbReference>
<feature type="domain" description="Nudix hydrolase" evidence="5">
    <location>
        <begin position="24"/>
        <end position="158"/>
    </location>
</feature>
<evidence type="ECO:0000313" key="6">
    <source>
        <dbReference type="EMBL" id="NMR19919.1"/>
    </source>
</evidence>
<reference evidence="6 7" key="1">
    <citation type="submission" date="2020-04" db="EMBL/GenBank/DDBJ databases">
        <title>Sequencing and Assembly of C. fimi.</title>
        <authorList>
            <person name="Ramsey A.R."/>
        </authorList>
    </citation>
    <scope>NUCLEOTIDE SEQUENCE [LARGE SCALE GENOMIC DNA]</scope>
    <source>
        <strain evidence="6 7">SB</strain>
    </source>
</reference>
<dbReference type="PRINTS" id="PR00502">
    <property type="entry name" value="NUDIXFAMILY"/>
</dbReference>
<evidence type="ECO:0000256" key="2">
    <source>
        <dbReference type="ARBA" id="ARBA00005582"/>
    </source>
</evidence>
<dbReference type="AlphaFoldDB" id="A0A7Y0QHH8"/>
<name>A0A7Y0QHH8_CELFI</name>
<sequence length="176" mass="18616">MDRLHHRHAGDGWVECAQGHRHWGRFGAAGLLLARRDGSGDVDAVVLQHRALWSDQGGTWAFPGGALSPGEPAEQGALREAAEEAGVPPGAVRVLGASVVDHGGWTYTTVLAEALTDLEPAATDAESVEVAWVDLDDVERRSLLPAFGEAWPHLRRLLEGRPDPSDASGPAAPTVT</sequence>
<dbReference type="InterPro" id="IPR020476">
    <property type="entry name" value="Nudix_hydrolase"/>
</dbReference>
<organism evidence="6 7">
    <name type="scientific">Cellulomonas fimi</name>
    <dbReference type="NCBI Taxonomy" id="1708"/>
    <lineage>
        <taxon>Bacteria</taxon>
        <taxon>Bacillati</taxon>
        <taxon>Actinomycetota</taxon>
        <taxon>Actinomycetes</taxon>
        <taxon>Micrococcales</taxon>
        <taxon>Cellulomonadaceae</taxon>
        <taxon>Cellulomonas</taxon>
    </lineage>
</organism>
<dbReference type="InterPro" id="IPR000086">
    <property type="entry name" value="NUDIX_hydrolase_dom"/>
</dbReference>
<accession>A0A7Y0QHH8</accession>
<evidence type="ECO:0000256" key="4">
    <source>
        <dbReference type="RuleBase" id="RU003476"/>
    </source>
</evidence>
<dbReference type="Gene3D" id="3.90.79.10">
    <property type="entry name" value="Nucleoside Triphosphate Pyrophosphohydrolase"/>
    <property type="match status" value="1"/>
</dbReference>
<dbReference type="PROSITE" id="PS51462">
    <property type="entry name" value="NUDIX"/>
    <property type="match status" value="1"/>
</dbReference>
<comment type="caution">
    <text evidence="6">The sequence shown here is derived from an EMBL/GenBank/DDBJ whole genome shotgun (WGS) entry which is preliminary data.</text>
</comment>
<keyword evidence="7" id="KW-1185">Reference proteome</keyword>
<evidence type="ECO:0000259" key="5">
    <source>
        <dbReference type="PROSITE" id="PS51462"/>
    </source>
</evidence>
<comment type="cofactor">
    <cofactor evidence="1">
        <name>Mg(2+)</name>
        <dbReference type="ChEBI" id="CHEBI:18420"/>
    </cofactor>
</comment>
<evidence type="ECO:0000256" key="3">
    <source>
        <dbReference type="ARBA" id="ARBA00022801"/>
    </source>
</evidence>